<dbReference type="GO" id="GO:0005975">
    <property type="term" value="P:carbohydrate metabolic process"/>
    <property type="evidence" value="ECO:0007669"/>
    <property type="project" value="InterPro"/>
</dbReference>
<dbReference type="InterPro" id="IPR052046">
    <property type="entry name" value="GH57_Enzymes"/>
</dbReference>
<dbReference type="AlphaFoldDB" id="A0A2H0TFA0"/>
<dbReference type="Pfam" id="PF03065">
    <property type="entry name" value="Glyco_hydro_57"/>
    <property type="match status" value="1"/>
</dbReference>
<dbReference type="InterPro" id="IPR011330">
    <property type="entry name" value="Glyco_hydro/deAcase_b/a-brl"/>
</dbReference>
<evidence type="ECO:0000313" key="4">
    <source>
        <dbReference type="EMBL" id="PIR70220.1"/>
    </source>
</evidence>
<evidence type="ECO:0000256" key="1">
    <source>
        <dbReference type="ARBA" id="ARBA00006821"/>
    </source>
</evidence>
<keyword evidence="2" id="KW-0119">Carbohydrate metabolism</keyword>
<evidence type="ECO:0000256" key="2">
    <source>
        <dbReference type="ARBA" id="ARBA00023277"/>
    </source>
</evidence>
<organism evidence="4 5">
    <name type="scientific">Candidatus Niyogibacteria bacterium CG10_big_fil_rev_8_21_14_0_10_42_19</name>
    <dbReference type="NCBI Taxonomy" id="1974725"/>
    <lineage>
        <taxon>Bacteria</taxon>
        <taxon>Candidatus Niyogiibacteriota</taxon>
    </lineage>
</organism>
<name>A0A2H0TFA0_9BACT</name>
<dbReference type="EMBL" id="PFCN01000032">
    <property type="protein sequence ID" value="PIR70220.1"/>
    <property type="molecule type" value="Genomic_DNA"/>
</dbReference>
<protein>
    <recommendedName>
        <fullName evidence="3">Glycoside hydrolase family 57 N-terminal domain-containing protein</fullName>
    </recommendedName>
</protein>
<evidence type="ECO:0000313" key="5">
    <source>
        <dbReference type="Proteomes" id="UP000229383"/>
    </source>
</evidence>
<dbReference type="Proteomes" id="UP000229383">
    <property type="component" value="Unassembled WGS sequence"/>
</dbReference>
<comment type="caution">
    <text evidence="4">The sequence shown here is derived from an EMBL/GenBank/DDBJ whole genome shotgun (WGS) entry which is preliminary data.</text>
</comment>
<dbReference type="InterPro" id="IPR004300">
    <property type="entry name" value="Glyco_hydro_57_N"/>
</dbReference>
<comment type="similarity">
    <text evidence="1">Belongs to the glycosyl hydrolase 57 family.</text>
</comment>
<dbReference type="Gene3D" id="3.20.110.20">
    <property type="match status" value="1"/>
</dbReference>
<evidence type="ECO:0000259" key="3">
    <source>
        <dbReference type="Pfam" id="PF03065"/>
    </source>
</evidence>
<feature type="domain" description="Glycoside hydrolase family 57 N-terminal" evidence="3">
    <location>
        <begin position="21"/>
        <end position="261"/>
    </location>
</feature>
<dbReference type="PANTHER" id="PTHR36306">
    <property type="entry name" value="ALPHA-AMYLASE-RELATED-RELATED"/>
    <property type="match status" value="1"/>
</dbReference>
<dbReference type="SUPFAM" id="SSF88713">
    <property type="entry name" value="Glycoside hydrolase/deacetylase"/>
    <property type="match status" value="1"/>
</dbReference>
<accession>A0A2H0TFA0</accession>
<dbReference type="PANTHER" id="PTHR36306:SF1">
    <property type="entry name" value="ALPHA-AMYLASE-RELATED"/>
    <property type="match status" value="1"/>
</dbReference>
<gene>
    <name evidence="4" type="ORF">COU46_02650</name>
</gene>
<dbReference type="GO" id="GO:0003824">
    <property type="term" value="F:catalytic activity"/>
    <property type="evidence" value="ECO:0007669"/>
    <property type="project" value="InterPro"/>
</dbReference>
<sequence>MIYIGFLLHAYQPPTQSDKVVRQIFKESYDPVIRSLEENKNFSISLDIAKSLAEQLPMSFRERIRELYEEKKIELVNTAAYHYLLPLVPEHIVLKQLRLNIEYFQKHFISDEKCPGIFPPELAFSPALPALFKKVGYSWFVADDGPFVYQHSNLPQHEQAPQNWIPSYNKCGALLRSNYWSEKIAHKKYNSGKEFFMELVIGQAQWQKELRTTRDSYIILAIDFETIGHHHKNAISEFLIPFFSETFEHSSLTKIVPLEFIFHKFSKTDPEDQMPAGSWSTSKDDLKNNIPFPLWKHPDNYFHRLWNEFMDIAFAVMPDSPSVALRSLYDKAFYSCTPWQHAHGNKEIAAWCMPMFKRLTKLLPKRPETQKLIKIYEEMNAMLR</sequence>
<proteinExistence type="inferred from homology"/>
<reference evidence="5" key="1">
    <citation type="submission" date="2017-09" db="EMBL/GenBank/DDBJ databases">
        <title>Depth-based differentiation of microbial function through sediment-hosted aquifers and enrichment of novel symbionts in the deep terrestrial subsurface.</title>
        <authorList>
            <person name="Probst A.J."/>
            <person name="Ladd B."/>
            <person name="Jarett J.K."/>
            <person name="Geller-Mcgrath D.E."/>
            <person name="Sieber C.M.K."/>
            <person name="Emerson J.B."/>
            <person name="Anantharaman K."/>
            <person name="Thomas B.C."/>
            <person name="Malmstrom R."/>
            <person name="Stieglmeier M."/>
            <person name="Klingl A."/>
            <person name="Woyke T."/>
            <person name="Ryan C.M."/>
            <person name="Banfield J.F."/>
        </authorList>
    </citation>
    <scope>NUCLEOTIDE SEQUENCE [LARGE SCALE GENOMIC DNA]</scope>
</reference>